<dbReference type="Gene3D" id="1.25.40.10">
    <property type="entry name" value="Tetratricopeptide repeat domain"/>
    <property type="match status" value="2"/>
</dbReference>
<comment type="function">
    <text evidence="3">Regulates mitochondrial small subunit maturation by controlling 15S rRNA 5'-end processing. Localizes to the 5' precursor of the 15S rRNA in a position that is subsequently occupied by mS47 in the mature yeast mtSSU. Uses structure and sequence-specific RNA recognition, binding to a single-stranded region of the precursor and specifically recognizing bases -6 to -1. The exchange of Ccm1 for mS47 is coupled to the irreversible removal of precursor rRNA that is accompanied by conformational changes of the mitoribosomal proteins uS5m and mS26. These conformational changes signal completion of 5'-end rRNA processing through protection of the mature 5'-end of the 15S rRNA and stabilization of mS47. The removal of the 5' precursor together with the dissociation of Ccm1 may be catalyzed by the 5'-3' exoribonuclease Pet127. Involved in the specific removal of group I introns in mitochondrial encoded transcripts.</text>
</comment>
<dbReference type="PANTHER" id="PTHR47447:SF17">
    <property type="entry name" value="OS12G0638900 PROTEIN"/>
    <property type="match status" value="1"/>
</dbReference>
<evidence type="ECO:0000313" key="7">
    <source>
        <dbReference type="EMBL" id="KXS21800.1"/>
    </source>
</evidence>
<feature type="repeat" description="PPR" evidence="5">
    <location>
        <begin position="1193"/>
        <end position="1227"/>
    </location>
</feature>
<feature type="compositionally biased region" description="Basic and acidic residues" evidence="6">
    <location>
        <begin position="71"/>
        <end position="81"/>
    </location>
</feature>
<dbReference type="PANTHER" id="PTHR47447">
    <property type="entry name" value="OS03G0856100 PROTEIN"/>
    <property type="match status" value="1"/>
</dbReference>
<protein>
    <recommendedName>
        <fullName evidence="9">Pentacotripeptide-repeat region of PRORP domain-containing protein</fullName>
    </recommendedName>
</protein>
<dbReference type="OrthoDB" id="2112723at2759"/>
<comment type="similarity">
    <text evidence="1">Belongs to the CCM1 family.</text>
</comment>
<keyword evidence="2" id="KW-0677">Repeat</keyword>
<gene>
    <name evidence="7" type="ORF">M427DRAFT_27371</name>
</gene>
<evidence type="ECO:0000256" key="3">
    <source>
        <dbReference type="ARBA" id="ARBA00044493"/>
    </source>
</evidence>
<accession>A0A139AYM1</accession>
<evidence type="ECO:0000256" key="6">
    <source>
        <dbReference type="SAM" id="MobiDB-lite"/>
    </source>
</evidence>
<evidence type="ECO:0000256" key="2">
    <source>
        <dbReference type="ARBA" id="ARBA00022737"/>
    </source>
</evidence>
<dbReference type="Proteomes" id="UP000070544">
    <property type="component" value="Unassembled WGS sequence"/>
</dbReference>
<evidence type="ECO:0008006" key="9">
    <source>
        <dbReference type="Google" id="ProtNLM"/>
    </source>
</evidence>
<feature type="region of interest" description="Disordered" evidence="6">
    <location>
        <begin position="56"/>
        <end position="83"/>
    </location>
</feature>
<feature type="region of interest" description="Disordered" evidence="6">
    <location>
        <begin position="529"/>
        <end position="553"/>
    </location>
</feature>
<keyword evidence="8" id="KW-1185">Reference proteome</keyword>
<reference evidence="7 8" key="1">
    <citation type="journal article" date="2015" name="Genome Biol. Evol.">
        <title>Phylogenomic analyses indicate that early fungi evolved digesting cell walls of algal ancestors of land plants.</title>
        <authorList>
            <person name="Chang Y."/>
            <person name="Wang S."/>
            <person name="Sekimoto S."/>
            <person name="Aerts A.L."/>
            <person name="Choi C."/>
            <person name="Clum A."/>
            <person name="LaButti K.M."/>
            <person name="Lindquist E.A."/>
            <person name="Yee Ngan C."/>
            <person name="Ohm R.A."/>
            <person name="Salamov A.A."/>
            <person name="Grigoriev I.V."/>
            <person name="Spatafora J.W."/>
            <person name="Berbee M.L."/>
        </authorList>
    </citation>
    <scope>NUCLEOTIDE SEQUENCE [LARGE SCALE GENOMIC DNA]</scope>
    <source>
        <strain evidence="7 8">JEL478</strain>
    </source>
</reference>
<feature type="repeat" description="PPR" evidence="5">
    <location>
        <begin position="1157"/>
        <end position="1192"/>
    </location>
</feature>
<feature type="region of interest" description="Disordered" evidence="6">
    <location>
        <begin position="100"/>
        <end position="131"/>
    </location>
</feature>
<proteinExistence type="inferred from homology"/>
<feature type="repeat" description="PPR" evidence="5">
    <location>
        <begin position="872"/>
        <end position="906"/>
    </location>
</feature>
<organism evidence="7 8">
    <name type="scientific">Gonapodya prolifera (strain JEL478)</name>
    <name type="common">Monoblepharis prolifera</name>
    <dbReference type="NCBI Taxonomy" id="1344416"/>
    <lineage>
        <taxon>Eukaryota</taxon>
        <taxon>Fungi</taxon>
        <taxon>Fungi incertae sedis</taxon>
        <taxon>Chytridiomycota</taxon>
        <taxon>Chytridiomycota incertae sedis</taxon>
        <taxon>Monoblepharidomycetes</taxon>
        <taxon>Monoblepharidales</taxon>
        <taxon>Gonapodyaceae</taxon>
        <taxon>Gonapodya</taxon>
    </lineage>
</organism>
<feature type="compositionally biased region" description="Polar residues" evidence="6">
    <location>
        <begin position="183"/>
        <end position="192"/>
    </location>
</feature>
<sequence>MAARIGAALGTSAVDALLRATPGGVQGIARLDRASCGGGRTKAMCLAASASGSIRGYGTEGRGRSHSRSRSKAEGGDDARMQGRAGTALEHRFEAFEARSVSGYSTERRGTSQSETTMAKGEGGDGDAQMQGGEVWTTLQHHSLEHGQTRPAGFYSSKSALTTKTEKSSPAPDSFQPDEDGSNPGTAQSLPSPHSPAERQIARALAPDTRDVVGALRIYADALARYDDDPHLAHSSAVPPSEFVGKVNWVWEHKKYHQAFPLTRFLVTRLVWFGHVNDAFSVVIARLDHLERVLKAGLAAKKKDVPSGLSPSTRPGSLLSLVPKPPSGPPLPLPAEYPNLNLPDVPPHIPLNILTLYIMHQTLPHFFLAKFRNLTPSAASSQLFHAILYRTLELQPLVDAFGDDLPDRSHVYVLANPFRSFPLQDLATSLSKSATAATTAIATAPATASATLLPLRALISCARSLHDTPIVDAKGVRCVTPSEATNLELAHAERMLVKALVAHGESDVAAREAQIAMKRMLRSAAIETRRSERRRHMSATTTPPNPIHVRHAHPPRRPTVSILGLKVPAPSLETPIAESYQLPSFPPLPARQSAVAYHLIRLLSTSATPLTAVNLFCTAYELWLREMGWWNDLQLGRLDLDVAVPMPDWAEDKFQFSPDPAHLSALGMALLAMSQPATALRLFLLRTRVPDLRPRPADMATFLCHPTVLLPSLPQPAPSYNQAVRLLATLGYSNDPEVWSSILRHLVEDIPNSRPARVRAVVALVARHGIVLDSSATRAMLEYSIVRGRAWEAASWVEKWDRNVQIALATRFVVVVRQAIENVQQGRPLRVGKAADEDEEEGDRDLNTLIATTKTLHSRLLKIRARTPGAPDLSYFTSLLQVAARSDDPTWSSAILREMKQRGVKPDAWAFHAALEGISRVGDVEGARKVVAKLEKTGGAGLIGWTHLVQTYVKRGDMVGAERAARQGRVESDPVVATVLIKGYKAAGNAHGATSVVANVVESHGLEALDVRLLTAACGAFADADNIDGWQNIVEPGMNRWWHEGRMDNKACAAMVDASIKMNNGTSVRRWWNRYWEWLAKHNKNIERDTLEWPDGTIVNTVYGFLLKHGELVPMLQPSINGGAVSSVKLLFPEKLGPADEFIAMVAARSPRSGIPDGVTWNMRVHHVGVVQGSAERAEKEFNEMVENGRKPNATNFSTLLNVFAKLARNDLARFYLKRMQVLGVQPDERCLSAVVEANGRAGDGQGVLDAIDELLGHPEESKLSSPSGPLTALSDAGLSVTFDALGFVGLLNPAQRLWNDLIVATSGQKKIPANAAASYAECLARCGNIKEAISFLVEEYEDAVGSTADMKSWVGVVGLAEKAAREGRLSEKEAKDMWKIMQEVGGEQLKSDVQAKAFEKLLDHERRVNELTAALLQAQEVRDLMEGKRRPRGNVGEDFEFAAMTFAQDLVGIAQQFEDFQIAESTDTSAMVSFDPRTEGDYDAAQELAALFEQLHVQEARDREVAVLYFQSSPLRTITAFTTTRYPSDAPWNPLGSAI</sequence>
<name>A0A139AYM1_GONPJ</name>
<dbReference type="InterPro" id="IPR002885">
    <property type="entry name" value="PPR_rpt"/>
</dbReference>
<evidence type="ECO:0000313" key="8">
    <source>
        <dbReference type="Proteomes" id="UP000070544"/>
    </source>
</evidence>
<dbReference type="STRING" id="1344416.A0A139AYM1"/>
<comment type="subunit">
    <text evidence="4">Binds to mitochondrial small subunit 15S rRNA.</text>
</comment>
<evidence type="ECO:0000256" key="4">
    <source>
        <dbReference type="ARBA" id="ARBA00044511"/>
    </source>
</evidence>
<feature type="region of interest" description="Disordered" evidence="6">
    <location>
        <begin position="160"/>
        <end position="198"/>
    </location>
</feature>
<dbReference type="InterPro" id="IPR011990">
    <property type="entry name" value="TPR-like_helical_dom_sf"/>
</dbReference>
<dbReference type="EMBL" id="KQ965732">
    <property type="protein sequence ID" value="KXS21800.1"/>
    <property type="molecule type" value="Genomic_DNA"/>
</dbReference>
<evidence type="ECO:0000256" key="5">
    <source>
        <dbReference type="PROSITE-ProRule" id="PRU00708"/>
    </source>
</evidence>
<evidence type="ECO:0000256" key="1">
    <source>
        <dbReference type="ARBA" id="ARBA00006192"/>
    </source>
</evidence>
<dbReference type="Pfam" id="PF13812">
    <property type="entry name" value="PPR_3"/>
    <property type="match status" value="1"/>
</dbReference>
<dbReference type="PROSITE" id="PS51375">
    <property type="entry name" value="PPR"/>
    <property type="match status" value="3"/>
</dbReference>